<evidence type="ECO:0000313" key="2">
    <source>
        <dbReference type="EMBL" id="KIL48693.1"/>
    </source>
</evidence>
<feature type="domain" description="N-acetyltransferase" evidence="1">
    <location>
        <begin position="6"/>
        <end position="148"/>
    </location>
</feature>
<proteinExistence type="predicted"/>
<dbReference type="CDD" id="cd04301">
    <property type="entry name" value="NAT_SF"/>
    <property type="match status" value="1"/>
</dbReference>
<dbReference type="EMBL" id="JXRR01000011">
    <property type="protein sequence ID" value="KIL48693.1"/>
    <property type="molecule type" value="Genomic_DNA"/>
</dbReference>
<dbReference type="Gene3D" id="3.40.630.30">
    <property type="match status" value="1"/>
</dbReference>
<gene>
    <name evidence="2" type="ORF">KR50_12780</name>
</gene>
<dbReference type="InterPro" id="IPR000182">
    <property type="entry name" value="GNAT_dom"/>
</dbReference>
<protein>
    <submittedName>
        <fullName evidence="2">GNAT family acetyltransferase</fullName>
    </submittedName>
</protein>
<dbReference type="Proteomes" id="UP000031972">
    <property type="component" value="Unassembled WGS sequence"/>
</dbReference>
<dbReference type="RefSeq" id="WP_041056181.1">
    <property type="nucleotide sequence ID" value="NZ_JXRR01000011.1"/>
</dbReference>
<dbReference type="GO" id="GO:0016747">
    <property type="term" value="F:acyltransferase activity, transferring groups other than amino-acyl groups"/>
    <property type="evidence" value="ECO:0007669"/>
    <property type="project" value="InterPro"/>
</dbReference>
<keyword evidence="3" id="KW-1185">Reference proteome</keyword>
<accession>A0A0C2VXJ0</accession>
<sequence>MEWTLHTFEELTVQQLYEILMARNAIFVVEQECAYQEIDGHDPKSAHLTLKDGEELVAYARLLPAGVKYPSPSIGRIIVNPAYRGSGQGRKLLEKSLDIMVNDWGAEEIKLQAQVYLRDFYHSFGFEETSAEYLDDGIPHVDMRMSVKKKAIKGSE</sequence>
<name>A0A0C2VXJ0_9BACL</name>
<evidence type="ECO:0000259" key="1">
    <source>
        <dbReference type="PROSITE" id="PS51186"/>
    </source>
</evidence>
<keyword evidence="2" id="KW-0808">Transferase</keyword>
<dbReference type="OrthoDB" id="9796171at2"/>
<dbReference type="SUPFAM" id="SSF55729">
    <property type="entry name" value="Acyl-CoA N-acyltransferases (Nat)"/>
    <property type="match status" value="1"/>
</dbReference>
<dbReference type="PROSITE" id="PS51186">
    <property type="entry name" value="GNAT"/>
    <property type="match status" value="1"/>
</dbReference>
<dbReference type="AlphaFoldDB" id="A0A0C2VXJ0"/>
<comment type="caution">
    <text evidence="2">The sequence shown here is derived from an EMBL/GenBank/DDBJ whole genome shotgun (WGS) entry which is preliminary data.</text>
</comment>
<evidence type="ECO:0000313" key="3">
    <source>
        <dbReference type="Proteomes" id="UP000031972"/>
    </source>
</evidence>
<dbReference type="InterPro" id="IPR016181">
    <property type="entry name" value="Acyl_CoA_acyltransferase"/>
</dbReference>
<dbReference type="Pfam" id="PF13673">
    <property type="entry name" value="Acetyltransf_10"/>
    <property type="match status" value="1"/>
</dbReference>
<dbReference type="PATRIC" id="fig|220754.4.peg.1301"/>
<reference evidence="2 3" key="1">
    <citation type="submission" date="2015-01" db="EMBL/GenBank/DDBJ databases">
        <title>Jeotgalibacillus campisalis genome sequencing.</title>
        <authorList>
            <person name="Goh K.M."/>
            <person name="Chan K.-G."/>
            <person name="Yaakop A.S."/>
            <person name="Ee R."/>
            <person name="Gan H.M."/>
            <person name="Chan C.S."/>
        </authorList>
    </citation>
    <scope>NUCLEOTIDE SEQUENCE [LARGE SCALE GENOMIC DNA]</scope>
    <source>
        <strain evidence="2 3">SF-57</strain>
    </source>
</reference>
<organism evidence="2 3">
    <name type="scientific">Jeotgalibacillus campisalis</name>
    <dbReference type="NCBI Taxonomy" id="220754"/>
    <lineage>
        <taxon>Bacteria</taxon>
        <taxon>Bacillati</taxon>
        <taxon>Bacillota</taxon>
        <taxon>Bacilli</taxon>
        <taxon>Bacillales</taxon>
        <taxon>Caryophanaceae</taxon>
        <taxon>Jeotgalibacillus</taxon>
    </lineage>
</organism>